<dbReference type="Proteomes" id="UP000009046">
    <property type="component" value="Unassembled WGS sequence"/>
</dbReference>
<dbReference type="InParanoid" id="E0VI65"/>
<keyword evidence="3" id="KW-1185">Reference proteome</keyword>
<dbReference type="RefSeq" id="XP_002425809.1">
    <property type="nucleotide sequence ID" value="XM_002425764.1"/>
</dbReference>
<proteinExistence type="predicted"/>
<evidence type="ECO:0000313" key="3">
    <source>
        <dbReference type="Proteomes" id="UP000009046"/>
    </source>
</evidence>
<gene>
    <name evidence="2" type="primary">8237769</name>
    <name evidence="1" type="ORF">Phum_PHUM221250</name>
</gene>
<dbReference type="EMBL" id="AAZO01002553">
    <property type="status" value="NOT_ANNOTATED_CDS"/>
    <property type="molecule type" value="Genomic_DNA"/>
</dbReference>
<reference evidence="1" key="1">
    <citation type="submission" date="2007-04" db="EMBL/GenBank/DDBJ databases">
        <title>Annotation of Pediculus humanus corporis strain USDA.</title>
        <authorList>
            <person name="Kirkness E."/>
            <person name="Hannick L."/>
            <person name="Hass B."/>
            <person name="Bruggner R."/>
            <person name="Lawson D."/>
            <person name="Bidwell S."/>
            <person name="Joardar V."/>
            <person name="Caler E."/>
            <person name="Walenz B."/>
            <person name="Inman J."/>
            <person name="Schobel S."/>
            <person name="Galinsky K."/>
            <person name="Amedeo P."/>
            <person name="Strausberg R."/>
        </authorList>
    </citation>
    <scope>NUCLEOTIDE SEQUENCE</scope>
    <source>
        <strain evidence="1">USDA</strain>
    </source>
</reference>
<accession>E0VI65</accession>
<protein>
    <submittedName>
        <fullName evidence="1 2">Uncharacterized protein</fullName>
    </submittedName>
</protein>
<evidence type="ECO:0000313" key="1">
    <source>
        <dbReference type="EMBL" id="EEB13071.1"/>
    </source>
</evidence>
<dbReference type="HOGENOM" id="CLU_2040860_0_0_1"/>
<dbReference type="VEuPathDB" id="VectorBase:PHUM221250"/>
<evidence type="ECO:0000313" key="2">
    <source>
        <dbReference type="EnsemblMetazoa" id="PHUM221250-PA"/>
    </source>
</evidence>
<dbReference type="CTD" id="8237769"/>
<sequence>MTANSVHVFRQNDIKKHIGKIINRNDLSNDKEKYLQQCQCEHKMGKKLKTQKKKNQDGGMLLSDYKIEDIFLNSQYFKHQSKNQQSSISFCSGDHGENKWTIDSKFDMPTKQKTMMVVGKS</sequence>
<dbReference type="EMBL" id="DS235184">
    <property type="protein sequence ID" value="EEB13071.1"/>
    <property type="molecule type" value="Genomic_DNA"/>
</dbReference>
<reference evidence="1" key="2">
    <citation type="submission" date="2007-04" db="EMBL/GenBank/DDBJ databases">
        <title>The genome of the human body louse.</title>
        <authorList>
            <consortium name="The Human Body Louse Genome Consortium"/>
            <person name="Kirkness E."/>
            <person name="Walenz B."/>
            <person name="Hass B."/>
            <person name="Bruggner R."/>
            <person name="Strausberg R."/>
        </authorList>
    </citation>
    <scope>NUCLEOTIDE SEQUENCE</scope>
    <source>
        <strain evidence="1">USDA</strain>
    </source>
</reference>
<dbReference type="AlphaFoldDB" id="E0VI65"/>
<dbReference type="GeneID" id="8237769"/>
<reference evidence="2" key="3">
    <citation type="submission" date="2021-02" db="UniProtKB">
        <authorList>
            <consortium name="EnsemblMetazoa"/>
        </authorList>
    </citation>
    <scope>IDENTIFICATION</scope>
    <source>
        <strain evidence="2">USDA</strain>
    </source>
</reference>
<dbReference type="KEGG" id="phu:Phum_PHUM221250"/>
<name>E0VI65_PEDHC</name>
<organism>
    <name type="scientific">Pediculus humanus subsp. corporis</name>
    <name type="common">Body louse</name>
    <dbReference type="NCBI Taxonomy" id="121224"/>
    <lineage>
        <taxon>Eukaryota</taxon>
        <taxon>Metazoa</taxon>
        <taxon>Ecdysozoa</taxon>
        <taxon>Arthropoda</taxon>
        <taxon>Hexapoda</taxon>
        <taxon>Insecta</taxon>
        <taxon>Pterygota</taxon>
        <taxon>Neoptera</taxon>
        <taxon>Paraneoptera</taxon>
        <taxon>Psocodea</taxon>
        <taxon>Troctomorpha</taxon>
        <taxon>Phthiraptera</taxon>
        <taxon>Anoplura</taxon>
        <taxon>Pediculidae</taxon>
        <taxon>Pediculus</taxon>
    </lineage>
</organism>
<dbReference type="EnsemblMetazoa" id="PHUM221250-RA">
    <property type="protein sequence ID" value="PHUM221250-PA"/>
    <property type="gene ID" value="PHUM221250"/>
</dbReference>